<proteinExistence type="predicted"/>
<feature type="compositionally biased region" description="Basic and acidic residues" evidence="2">
    <location>
        <begin position="272"/>
        <end position="285"/>
    </location>
</feature>
<feature type="coiled-coil region" evidence="1">
    <location>
        <begin position="465"/>
        <end position="492"/>
    </location>
</feature>
<evidence type="ECO:0008006" key="6">
    <source>
        <dbReference type="Google" id="ProtNLM"/>
    </source>
</evidence>
<keyword evidence="3" id="KW-0812">Transmembrane</keyword>
<evidence type="ECO:0000313" key="4">
    <source>
        <dbReference type="EMBL" id="PIR78121.1"/>
    </source>
</evidence>
<dbReference type="AlphaFoldDB" id="A0A2H0TY26"/>
<evidence type="ECO:0000313" key="5">
    <source>
        <dbReference type="Proteomes" id="UP000230852"/>
    </source>
</evidence>
<name>A0A2H0TY26_9BACT</name>
<feature type="transmembrane region" description="Helical" evidence="3">
    <location>
        <begin position="389"/>
        <end position="408"/>
    </location>
</feature>
<keyword evidence="3" id="KW-1133">Transmembrane helix</keyword>
<sequence>MKNGLEIQEFFVEGSNQRASHVLLHIAEPITQNEKDKGYFFAIIEVNGSYSEQISQLQQIIDDIEIKYYDEENTDIENYFENILQEINQQSHSVLHYKDSQVTALVGILQKRRLTLAYHGNPNAYLFYNTKDGLRSSEIIDKNEQETPEQLFSSVIEGEMKDDDYLYVASASVSEHFSPDRVRKIIQNKATKQGAIHIQKVLDNLKDEYSFGGIVFHTPKPQIEIKRYRNTQADALGSQASMNELLNTTRNTADTLSPSLLKNLKDRFSSFYKDKSTTDPSEQKSVKQTSRGATTHGNIETNFRSNKKNKNQKISEKILVLVGKSLVIIFTSIFFVIKKIITTLLSWLINIFYLITNKSGQRTIIIDRFRNAINERRERIKNVSMISKILFIALILIAIIFLGSIIYIKIKDNREAKIALYETMIQNISDKKDDAEAKLLYGEEGKALEILTETQGLISILPQDNDTEINKYNELKNTIDEILNKLQKMNSVPTEVIADFNNNKPSEALQKIINFGDNIFAYSYNDKNIYQVNLISKETQIKSHENQPNLITADTPKEDDKIVFLAKNNTIFEYNKSTESLLAKDISFSTSNVNLENMAIYNRKLYTLSPSTDQIYKHSQTQTGYDRGVAWITQKTNSLSKVISMAIDGNVYLLTSDAKILHFYGGEEKAFTIQGVHPELQNPNKIWTYANSDYLYLLEPSSKRVILLDKDGNFIEQFTSSEWKNPSDMIVDQDNHIVYILDDNKIYKFSTK</sequence>
<gene>
    <name evidence="4" type="ORF">COU28_03460</name>
</gene>
<feature type="region of interest" description="Disordered" evidence="2">
    <location>
        <begin position="272"/>
        <end position="302"/>
    </location>
</feature>
<comment type="caution">
    <text evidence="4">The sequence shown here is derived from an EMBL/GenBank/DDBJ whole genome shotgun (WGS) entry which is preliminary data.</text>
</comment>
<accession>A0A2H0TY26</accession>
<evidence type="ECO:0000256" key="3">
    <source>
        <dbReference type="SAM" id="Phobius"/>
    </source>
</evidence>
<feature type="compositionally biased region" description="Polar residues" evidence="2">
    <location>
        <begin position="286"/>
        <end position="302"/>
    </location>
</feature>
<evidence type="ECO:0000256" key="1">
    <source>
        <dbReference type="SAM" id="Coils"/>
    </source>
</evidence>
<dbReference type="EMBL" id="PFBU01000063">
    <property type="protein sequence ID" value="PIR78121.1"/>
    <property type="molecule type" value="Genomic_DNA"/>
</dbReference>
<dbReference type="Proteomes" id="UP000230852">
    <property type="component" value="Unassembled WGS sequence"/>
</dbReference>
<organism evidence="4 5">
    <name type="scientific">Candidatus Magasanikbacteria bacterium CG10_big_fil_rev_8_21_14_0_10_36_16</name>
    <dbReference type="NCBI Taxonomy" id="1974645"/>
    <lineage>
        <taxon>Bacteria</taxon>
        <taxon>Candidatus Magasanikiibacteriota</taxon>
    </lineage>
</organism>
<keyword evidence="1" id="KW-0175">Coiled coil</keyword>
<dbReference type="SUPFAM" id="SSF63825">
    <property type="entry name" value="YWTD domain"/>
    <property type="match status" value="1"/>
</dbReference>
<dbReference type="InterPro" id="IPR011042">
    <property type="entry name" value="6-blade_b-propeller_TolB-like"/>
</dbReference>
<reference evidence="5" key="1">
    <citation type="submission" date="2017-09" db="EMBL/GenBank/DDBJ databases">
        <title>Depth-based differentiation of microbial function through sediment-hosted aquifers and enrichment of novel symbionts in the deep terrestrial subsurface.</title>
        <authorList>
            <person name="Probst A.J."/>
            <person name="Ladd B."/>
            <person name="Jarett J.K."/>
            <person name="Geller-Mcgrath D.E."/>
            <person name="Sieber C.M.K."/>
            <person name="Emerson J.B."/>
            <person name="Anantharaman K."/>
            <person name="Thomas B.C."/>
            <person name="Malmstrom R."/>
            <person name="Stieglmeier M."/>
            <person name="Klingl A."/>
            <person name="Woyke T."/>
            <person name="Ryan C.M."/>
            <person name="Banfield J.F."/>
        </authorList>
    </citation>
    <scope>NUCLEOTIDE SEQUENCE [LARGE SCALE GENOMIC DNA]</scope>
</reference>
<keyword evidence="3" id="KW-0472">Membrane</keyword>
<evidence type="ECO:0000256" key="2">
    <source>
        <dbReference type="SAM" id="MobiDB-lite"/>
    </source>
</evidence>
<dbReference type="Gene3D" id="2.120.10.30">
    <property type="entry name" value="TolB, C-terminal domain"/>
    <property type="match status" value="1"/>
</dbReference>
<protein>
    <recommendedName>
        <fullName evidence="6">PPM-type phosphatase domain-containing protein</fullName>
    </recommendedName>
</protein>